<dbReference type="GO" id="GO:0005737">
    <property type="term" value="C:cytoplasm"/>
    <property type="evidence" value="ECO:0007669"/>
    <property type="project" value="TreeGrafter"/>
</dbReference>
<name>A0A170Z4Q0_TRIIF</name>
<dbReference type="InterPro" id="IPR006861">
    <property type="entry name" value="HABP4_PAIRBP1-bd"/>
</dbReference>
<dbReference type="PANTHER" id="PTHR12299:SF17">
    <property type="entry name" value="AT19571P-RELATED"/>
    <property type="match status" value="1"/>
</dbReference>
<dbReference type="SMART" id="SM01233">
    <property type="entry name" value="HABP4_PAI-RBP1"/>
    <property type="match status" value="1"/>
</dbReference>
<dbReference type="InterPro" id="IPR039764">
    <property type="entry name" value="HABP4/SERBP1-like"/>
</dbReference>
<reference evidence="3" key="1">
    <citation type="submission" date="2016-04" db="EMBL/GenBank/DDBJ databases">
        <authorList>
            <person name="Calderon-Fernandez G.M.Sr."/>
        </authorList>
    </citation>
    <scope>NUCLEOTIDE SEQUENCE</scope>
    <source>
        <strain evidence="3">Int1</strain>
        <tissue evidence="3">Integument</tissue>
    </source>
</reference>
<reference evidence="3" key="2">
    <citation type="journal article" date="2017" name="J. Med. Entomol.">
        <title>Transcriptome Analysis of the Triatoma infestans (Hemiptera: Reduviidae) Integument.</title>
        <authorList>
            <person name="Calderon-Fernandez G.M."/>
            <person name="Moriconi D.E."/>
            <person name="Dulbecco A.B."/>
            <person name="Juarez M.P."/>
        </authorList>
    </citation>
    <scope>NUCLEOTIDE SEQUENCE</scope>
    <source>
        <strain evidence="3">Int1</strain>
        <tissue evidence="3">Integument</tissue>
    </source>
</reference>
<dbReference type="GO" id="GO:0005634">
    <property type="term" value="C:nucleus"/>
    <property type="evidence" value="ECO:0007669"/>
    <property type="project" value="TreeGrafter"/>
</dbReference>
<dbReference type="PANTHER" id="PTHR12299">
    <property type="entry name" value="HYALURONIC ACID-BINDING PROTEIN 4"/>
    <property type="match status" value="1"/>
</dbReference>
<feature type="compositionally biased region" description="Basic and acidic residues" evidence="1">
    <location>
        <begin position="28"/>
        <end position="52"/>
    </location>
</feature>
<proteinExistence type="predicted"/>
<feature type="non-terminal residue" evidence="3">
    <location>
        <position position="1"/>
    </location>
</feature>
<sequence>CSEMTQYGIGVARNRFELFDMEEEDPIEVLKRQEKEREARKKNKAAEKENKEAAAALKQKQASQHQQKQTTQQQNQRDNYPQRDQYQQQQREQRDRDFQREPRRRDGPVKDSFDSRGKRMFDRQSGSDKTGVKSVDKREGSGAHNWGNPKDDVEAALAEEPEIEQSPELPSPEETPVKEEEVPVRELTLDEWLAMKAPREKPVFNVREAGQGEDLSRWKKMYALNKKKNDDGEEEDEYEIIDCPQRVGRLKRLDIDVKFKDSGRRGGGRGGGRGGFNSRRTLPQHQEDNNNVREEKQQKPAPRVDDEQDFPSLG</sequence>
<protein>
    <submittedName>
        <fullName evidence="3">Plasminogen activator inhibitor 1 rna-binding</fullName>
    </submittedName>
</protein>
<feature type="compositionally biased region" description="Low complexity" evidence="1">
    <location>
        <begin position="53"/>
        <end position="90"/>
    </location>
</feature>
<evidence type="ECO:0000313" key="3">
    <source>
        <dbReference type="EMBL" id="JAS00585.1"/>
    </source>
</evidence>
<dbReference type="EMBL" id="GEMB01002604">
    <property type="protein sequence ID" value="JAS00585.1"/>
    <property type="molecule type" value="Transcribed_RNA"/>
</dbReference>
<feature type="compositionally biased region" description="Basic and acidic residues" evidence="1">
    <location>
        <begin position="285"/>
        <end position="305"/>
    </location>
</feature>
<organism evidence="3">
    <name type="scientific">Triatoma infestans</name>
    <name type="common">Assassin bug</name>
    <dbReference type="NCBI Taxonomy" id="30076"/>
    <lineage>
        <taxon>Eukaryota</taxon>
        <taxon>Metazoa</taxon>
        <taxon>Ecdysozoa</taxon>
        <taxon>Arthropoda</taxon>
        <taxon>Hexapoda</taxon>
        <taxon>Insecta</taxon>
        <taxon>Pterygota</taxon>
        <taxon>Neoptera</taxon>
        <taxon>Paraneoptera</taxon>
        <taxon>Hemiptera</taxon>
        <taxon>Heteroptera</taxon>
        <taxon>Panheteroptera</taxon>
        <taxon>Cimicomorpha</taxon>
        <taxon>Reduviidae</taxon>
        <taxon>Triatominae</taxon>
        <taxon>Triatoma</taxon>
    </lineage>
</organism>
<feature type="region of interest" description="Disordered" evidence="1">
    <location>
        <begin position="19"/>
        <end position="183"/>
    </location>
</feature>
<feature type="compositionally biased region" description="Basic and acidic residues" evidence="1">
    <location>
        <begin position="91"/>
        <end position="141"/>
    </location>
</feature>
<dbReference type="Pfam" id="PF04774">
    <property type="entry name" value="HABP4_PAI-RBP1"/>
    <property type="match status" value="1"/>
</dbReference>
<dbReference type="AlphaFoldDB" id="A0A170Z4Q0"/>
<accession>A0A170Z4Q0</accession>
<dbReference type="GO" id="GO:0003723">
    <property type="term" value="F:RNA binding"/>
    <property type="evidence" value="ECO:0007669"/>
    <property type="project" value="InterPro"/>
</dbReference>
<feature type="region of interest" description="Disordered" evidence="1">
    <location>
        <begin position="257"/>
        <end position="314"/>
    </location>
</feature>
<evidence type="ECO:0000256" key="1">
    <source>
        <dbReference type="SAM" id="MobiDB-lite"/>
    </source>
</evidence>
<feature type="domain" description="Hyaluronan/mRNA-binding protein" evidence="2">
    <location>
        <begin position="117"/>
        <end position="212"/>
    </location>
</feature>
<evidence type="ECO:0000259" key="2">
    <source>
        <dbReference type="SMART" id="SM01233"/>
    </source>
</evidence>